<keyword evidence="2" id="KW-1185">Reference proteome</keyword>
<evidence type="ECO:0000313" key="2">
    <source>
        <dbReference type="Proteomes" id="UP000184245"/>
    </source>
</evidence>
<accession>A0A1M5C603</accession>
<name>A0A1M5C603_9CLOT</name>
<reference evidence="1 2" key="1">
    <citation type="submission" date="2016-11" db="EMBL/GenBank/DDBJ databases">
        <authorList>
            <person name="Jaros S."/>
            <person name="Januszkiewicz K."/>
            <person name="Wedrychowicz H."/>
        </authorList>
    </citation>
    <scope>NUCLEOTIDE SEQUENCE [LARGE SCALE GENOMIC DNA]</scope>
    <source>
        <strain evidence="1 2">DSM 17459</strain>
    </source>
</reference>
<dbReference type="Proteomes" id="UP000184245">
    <property type="component" value="Unassembled WGS sequence"/>
</dbReference>
<dbReference type="OrthoDB" id="2068329at2"/>
<dbReference type="SUPFAM" id="SSF109998">
    <property type="entry name" value="Triger factor/SurA peptide-binding domain-like"/>
    <property type="match status" value="1"/>
</dbReference>
<gene>
    <name evidence="1" type="ORF">SAMN02745158_03991</name>
</gene>
<evidence type="ECO:0008006" key="3">
    <source>
        <dbReference type="Google" id="ProtNLM"/>
    </source>
</evidence>
<proteinExistence type="predicted"/>
<organism evidence="1 2">
    <name type="scientific">Lactonifactor longoviformis DSM 17459</name>
    <dbReference type="NCBI Taxonomy" id="1122155"/>
    <lineage>
        <taxon>Bacteria</taxon>
        <taxon>Bacillati</taxon>
        <taxon>Bacillota</taxon>
        <taxon>Clostridia</taxon>
        <taxon>Eubacteriales</taxon>
        <taxon>Clostridiaceae</taxon>
        <taxon>Lactonifactor</taxon>
    </lineage>
</organism>
<dbReference type="STRING" id="1122155.SAMN02745158_03991"/>
<dbReference type="AlphaFoldDB" id="A0A1M5C603"/>
<dbReference type="RefSeq" id="WP_072854528.1">
    <property type="nucleotide sequence ID" value="NZ_FQVI01000034.1"/>
</dbReference>
<protein>
    <recommendedName>
        <fullName evidence="3">SurA N-terminal domain-containing protein</fullName>
    </recommendedName>
</protein>
<dbReference type="Gene3D" id="1.10.4030.10">
    <property type="entry name" value="Porin chaperone SurA, peptide-binding domain"/>
    <property type="match status" value="1"/>
</dbReference>
<evidence type="ECO:0000313" key="1">
    <source>
        <dbReference type="EMBL" id="SHF50169.1"/>
    </source>
</evidence>
<dbReference type="EMBL" id="FQVI01000034">
    <property type="protein sequence ID" value="SHF50169.1"/>
    <property type="molecule type" value="Genomic_DNA"/>
</dbReference>
<sequence length="217" mass="24683">MKKKVIISIVSIIFVIALGTTIYAQSAYPDDNLFYSIGKLFTTQKNSPKTRGSEKIYAKGKDITITWDEVNEIKERMDLAELKDSEDNAYKYVLQRKVLLNAAEKAGYKVTDQEVEETIETYKKNINKATNKEEFDALIEGAGGETKYWESLKSTTRTTLMISKYLTDKQKEFSGNQENNTKVTIGGNGDLNDPWEDEKGKIIQKLIAEQDIKIIKE</sequence>
<dbReference type="InterPro" id="IPR027304">
    <property type="entry name" value="Trigger_fact/SurA_dom_sf"/>
</dbReference>